<dbReference type="InterPro" id="IPR023346">
    <property type="entry name" value="Lysozyme-like_dom_sf"/>
</dbReference>
<evidence type="ECO:0000256" key="3">
    <source>
        <dbReference type="SAM" id="SignalP"/>
    </source>
</evidence>
<evidence type="ECO:0000259" key="4">
    <source>
        <dbReference type="PROSITE" id="PS50234"/>
    </source>
</evidence>
<evidence type="ECO:0000256" key="2">
    <source>
        <dbReference type="ARBA" id="ARBA00022638"/>
    </source>
</evidence>
<evidence type="ECO:0000313" key="6">
    <source>
        <dbReference type="Proteomes" id="UP000225706"/>
    </source>
</evidence>
<sequence>MLAYVYVGLLSVVLTFPVCFSVICKQSYDPSRYIGKARVPVDCKPEPLGCPRSWKGGVPEISSDSSNAFDEMVDTKFLHCHEGFTTCGYVPINETNGQVLGHSGVTIGAGIDLGTKTRTSFVGLLNDIVQKLAPYFGLQKGEAACAIIQNPLRLSHEEATSTTNVIKIQTLKWVQSRYDQDKKADAKKFDSLPRGIRTAIVSVWFQFGFPPKYPKFWGHVTRNEWEKAVNELRNFYSNPKDQARGDLRRRSHEADIIEAALSNCTSSLDLVFLLDESGSVGAINFQKSLDFVRRVIGSFPEENLRGENGTRFGLSTFSSSYSTKFHLYNFTNQLGYSSAITRVRYSGGGTKLGSALGRVLTDQFSERRGLRPKADGLPRILVVLTDGRSGDDVSTPAKTVRDNEITIYAVGVAGYDLEQLKEIVPSDQHVITLDSFSKLDAFVSMITSSACYEPRASGSNETITTNVKKGSFKYFSYKVNPEKNLEVSVDDLVGSTMVYASRTTPHPYKYDHDYKFEQASQKDKVIVIRGNASSPRPKRSTGNNLQPIYIAVTSDTDSAKFAIVANECDPSVCVEGTNERPVHRSGSSKNYSKFPWVFLLGSIAGLLNNYH</sequence>
<organism evidence="5 6">
    <name type="scientific">Stylophora pistillata</name>
    <name type="common">Smooth cauliflower coral</name>
    <dbReference type="NCBI Taxonomy" id="50429"/>
    <lineage>
        <taxon>Eukaryota</taxon>
        <taxon>Metazoa</taxon>
        <taxon>Cnidaria</taxon>
        <taxon>Anthozoa</taxon>
        <taxon>Hexacorallia</taxon>
        <taxon>Scleractinia</taxon>
        <taxon>Astrocoeniina</taxon>
        <taxon>Pocilloporidae</taxon>
        <taxon>Stylophora</taxon>
    </lineage>
</organism>
<dbReference type="PANTHER" id="PTHR24020">
    <property type="entry name" value="COLLAGEN ALPHA"/>
    <property type="match status" value="1"/>
</dbReference>
<keyword evidence="2" id="KW-0081">Bacteriolytic enzyme</keyword>
<name>A0A2B4S2A4_STYPI</name>
<feature type="chain" id="PRO_5012608970" evidence="3">
    <location>
        <begin position="22"/>
        <end position="611"/>
    </location>
</feature>
<dbReference type="InterPro" id="IPR023347">
    <property type="entry name" value="Lysozyme_dom_sf"/>
</dbReference>
<keyword evidence="1" id="KW-0929">Antimicrobial</keyword>
<comment type="caution">
    <text evidence="5">The sequence shown here is derived from an EMBL/GenBank/DDBJ whole genome shotgun (WGS) entry which is preliminary data.</text>
</comment>
<protein>
    <submittedName>
        <fullName evidence="5">Matrilin-2</fullName>
    </submittedName>
</protein>
<dbReference type="Gene3D" id="3.40.50.410">
    <property type="entry name" value="von Willebrand factor, type A domain"/>
    <property type="match status" value="1"/>
</dbReference>
<evidence type="ECO:0000313" key="5">
    <source>
        <dbReference type="EMBL" id="PFX22688.1"/>
    </source>
</evidence>
<dbReference type="EMBL" id="LSMT01000232">
    <property type="protein sequence ID" value="PFX22688.1"/>
    <property type="molecule type" value="Genomic_DNA"/>
</dbReference>
<dbReference type="PANTHER" id="PTHR24020:SF20">
    <property type="entry name" value="PH DOMAIN-CONTAINING PROTEIN"/>
    <property type="match status" value="1"/>
</dbReference>
<feature type="signal peptide" evidence="3">
    <location>
        <begin position="1"/>
        <end position="21"/>
    </location>
</feature>
<dbReference type="Pfam" id="PF16754">
    <property type="entry name" value="Pesticin"/>
    <property type="match status" value="1"/>
</dbReference>
<dbReference type="InterPro" id="IPR036465">
    <property type="entry name" value="vWFA_dom_sf"/>
</dbReference>
<gene>
    <name evidence="5" type="primary">Matn2</name>
    <name evidence="5" type="ORF">AWC38_SpisGene12772</name>
</gene>
<feature type="domain" description="VWFA" evidence="4">
    <location>
        <begin position="269"/>
        <end position="446"/>
    </location>
</feature>
<dbReference type="GO" id="GO:0042742">
    <property type="term" value="P:defense response to bacterium"/>
    <property type="evidence" value="ECO:0007669"/>
    <property type="project" value="UniProtKB-KW"/>
</dbReference>
<reference evidence="6" key="1">
    <citation type="journal article" date="2017" name="bioRxiv">
        <title>Comparative analysis of the genomes of Stylophora pistillata and Acropora digitifera provides evidence for extensive differences between species of corals.</title>
        <authorList>
            <person name="Voolstra C.R."/>
            <person name="Li Y."/>
            <person name="Liew Y.J."/>
            <person name="Baumgarten S."/>
            <person name="Zoccola D."/>
            <person name="Flot J.-F."/>
            <person name="Tambutte S."/>
            <person name="Allemand D."/>
            <person name="Aranda M."/>
        </authorList>
    </citation>
    <scope>NUCLEOTIDE SEQUENCE [LARGE SCALE GENOMIC DNA]</scope>
</reference>
<dbReference type="CDD" id="cd16902">
    <property type="entry name" value="pesticin_lyz"/>
    <property type="match status" value="1"/>
</dbReference>
<dbReference type="Proteomes" id="UP000225706">
    <property type="component" value="Unassembled WGS sequence"/>
</dbReference>
<dbReference type="GO" id="GO:0031640">
    <property type="term" value="P:killing of cells of another organism"/>
    <property type="evidence" value="ECO:0007669"/>
    <property type="project" value="UniProtKB-KW"/>
</dbReference>
<evidence type="ECO:0000256" key="1">
    <source>
        <dbReference type="ARBA" id="ARBA00022529"/>
    </source>
</evidence>
<dbReference type="SUPFAM" id="SSF53955">
    <property type="entry name" value="Lysozyme-like"/>
    <property type="match status" value="1"/>
</dbReference>
<dbReference type="GO" id="GO:0003796">
    <property type="term" value="F:lysozyme activity"/>
    <property type="evidence" value="ECO:0007669"/>
    <property type="project" value="InterPro"/>
</dbReference>
<dbReference type="PRINTS" id="PR00453">
    <property type="entry name" value="VWFADOMAIN"/>
</dbReference>
<dbReference type="OrthoDB" id="10256829at2759"/>
<dbReference type="AlphaFoldDB" id="A0A2B4S2A4"/>
<dbReference type="Gene3D" id="1.10.530.40">
    <property type="match status" value="1"/>
</dbReference>
<proteinExistence type="predicted"/>
<accession>A0A2B4S2A4</accession>
<keyword evidence="6" id="KW-1185">Reference proteome</keyword>
<dbReference type="InterPro" id="IPR031922">
    <property type="entry name" value="Pesticin_C"/>
</dbReference>
<dbReference type="InterPro" id="IPR050525">
    <property type="entry name" value="ECM_Assembly_Org"/>
</dbReference>
<dbReference type="SMART" id="SM00327">
    <property type="entry name" value="VWA"/>
    <property type="match status" value="1"/>
</dbReference>
<dbReference type="PROSITE" id="PS50234">
    <property type="entry name" value="VWFA"/>
    <property type="match status" value="1"/>
</dbReference>
<dbReference type="InterPro" id="IPR002035">
    <property type="entry name" value="VWF_A"/>
</dbReference>
<dbReference type="SUPFAM" id="SSF53300">
    <property type="entry name" value="vWA-like"/>
    <property type="match status" value="1"/>
</dbReference>
<keyword evidence="3" id="KW-0732">Signal</keyword>
<dbReference type="Pfam" id="PF00092">
    <property type="entry name" value="VWA"/>
    <property type="match status" value="1"/>
</dbReference>